<keyword evidence="1" id="KW-0472">Membrane</keyword>
<dbReference type="PANTHER" id="PTHR42698">
    <property type="entry name" value="GTPASE ERA"/>
    <property type="match status" value="1"/>
</dbReference>
<dbReference type="GO" id="GO:0019843">
    <property type="term" value="F:rRNA binding"/>
    <property type="evidence" value="ECO:0007669"/>
    <property type="project" value="TreeGrafter"/>
</dbReference>
<protein>
    <submittedName>
        <fullName evidence="3">ABC transporter</fullName>
    </submittedName>
</protein>
<keyword evidence="4" id="KW-1185">Reference proteome</keyword>
<dbReference type="PANTHER" id="PTHR42698:SF1">
    <property type="entry name" value="GTPASE ERA, MITOCHONDRIAL"/>
    <property type="match status" value="1"/>
</dbReference>
<sequence>MRLGRKKTQTFNIDQRLVGLRDAVDAGRGRLDDDAVNGADDVLQRAVTRRSLSADHTVVGFFGATGSGKSSLMNAVVGRPVAQAAVRRPTTTSPLAVLASPEGADPLLDWLGIESRYVLDDSQDSPWSTGVAGLWTEVPAGLVLLDLPDVDSVAREHRAIAERLVGMVDVVVWVVDPQKYADAVLHDDFIAPLSRHAAVTLVVLNQADRLSSEQVQSVLSSLRQLLKEDGLEASGRAAPIATSAATGAGIGAVRARITEVVEGKEAAAARLSADLEGSVERLRTSHGTGQPTGVTPFARDGLTEGLVRAANADGIAQAARRSYVLNAGKRTGWLPVRWVSGFRKDPLRRLHLQDLDDDARDPSLRRSSLPPMSAAQRAAADTAVRHFADEVAEGSSPAWERSIREAARSRQDTLPDALDQALAHTDLRRGSKSWWWIPLDVLQWLALLTAVAGLLWLTGLFALQYLQVPVPAPPTVEGTDIPVPTLLVVTGLVVGIVIGLLGAIFARWGGTWRAKRVSKRLREQIAVAANDNVVVPVEEELSLHDKVGRALEQASVLK</sequence>
<dbReference type="GO" id="GO:0005525">
    <property type="term" value="F:GTP binding"/>
    <property type="evidence" value="ECO:0007669"/>
    <property type="project" value="InterPro"/>
</dbReference>
<evidence type="ECO:0000313" key="3">
    <source>
        <dbReference type="EMBL" id="ROZ63089.1"/>
    </source>
</evidence>
<dbReference type="Gene3D" id="3.40.50.300">
    <property type="entry name" value="P-loop containing nucleotide triphosphate hydrolases"/>
    <property type="match status" value="1"/>
</dbReference>
<dbReference type="InterPro" id="IPR027417">
    <property type="entry name" value="P-loop_NTPase"/>
</dbReference>
<dbReference type="GO" id="GO:0005829">
    <property type="term" value="C:cytosol"/>
    <property type="evidence" value="ECO:0007669"/>
    <property type="project" value="TreeGrafter"/>
</dbReference>
<dbReference type="OrthoDB" id="974105at2"/>
<dbReference type="EMBL" id="RKMF01000009">
    <property type="protein sequence ID" value="ROZ63089.1"/>
    <property type="molecule type" value="Genomic_DNA"/>
</dbReference>
<feature type="domain" description="G" evidence="2">
    <location>
        <begin position="59"/>
        <end position="183"/>
    </location>
</feature>
<gene>
    <name evidence="3" type="ORF">EDL96_07575</name>
</gene>
<evidence type="ECO:0000259" key="2">
    <source>
        <dbReference type="Pfam" id="PF01926"/>
    </source>
</evidence>
<dbReference type="GO" id="GO:0000028">
    <property type="term" value="P:ribosomal small subunit assembly"/>
    <property type="evidence" value="ECO:0007669"/>
    <property type="project" value="TreeGrafter"/>
</dbReference>
<reference evidence="3 4" key="1">
    <citation type="submission" date="2018-10" db="EMBL/GenBank/DDBJ databases">
        <title>Kocuria sp. M5W7-7, whole genome shotgun sequence.</title>
        <authorList>
            <person name="Tuo L."/>
        </authorList>
    </citation>
    <scope>NUCLEOTIDE SEQUENCE [LARGE SCALE GENOMIC DNA]</scope>
    <source>
        <strain evidence="3 4">M5W7-7</strain>
    </source>
</reference>
<dbReference type="AlphaFoldDB" id="A0A3N3ZT12"/>
<keyword evidence="1" id="KW-1133">Transmembrane helix</keyword>
<name>A0A3N3ZT12_9MICC</name>
<dbReference type="InterPro" id="IPR005662">
    <property type="entry name" value="GTPase_Era-like"/>
</dbReference>
<organism evidence="3 4">
    <name type="scientific">Kocuria soli</name>
    <dbReference type="NCBI Taxonomy" id="2485125"/>
    <lineage>
        <taxon>Bacteria</taxon>
        <taxon>Bacillati</taxon>
        <taxon>Actinomycetota</taxon>
        <taxon>Actinomycetes</taxon>
        <taxon>Micrococcales</taxon>
        <taxon>Micrococcaceae</taxon>
        <taxon>Kocuria</taxon>
    </lineage>
</organism>
<evidence type="ECO:0000313" key="4">
    <source>
        <dbReference type="Proteomes" id="UP000270616"/>
    </source>
</evidence>
<dbReference type="SUPFAM" id="SSF52540">
    <property type="entry name" value="P-loop containing nucleoside triphosphate hydrolases"/>
    <property type="match status" value="1"/>
</dbReference>
<feature type="transmembrane region" description="Helical" evidence="1">
    <location>
        <begin position="441"/>
        <end position="466"/>
    </location>
</feature>
<feature type="transmembrane region" description="Helical" evidence="1">
    <location>
        <begin position="486"/>
        <end position="506"/>
    </location>
</feature>
<comment type="caution">
    <text evidence="3">The sequence shown here is derived from an EMBL/GenBank/DDBJ whole genome shotgun (WGS) entry which is preliminary data.</text>
</comment>
<accession>A0A3N3ZT12</accession>
<dbReference type="Pfam" id="PF01926">
    <property type="entry name" value="MMR_HSR1"/>
    <property type="match status" value="1"/>
</dbReference>
<proteinExistence type="predicted"/>
<dbReference type="GO" id="GO:0043024">
    <property type="term" value="F:ribosomal small subunit binding"/>
    <property type="evidence" value="ECO:0007669"/>
    <property type="project" value="TreeGrafter"/>
</dbReference>
<evidence type="ECO:0000256" key="1">
    <source>
        <dbReference type="SAM" id="Phobius"/>
    </source>
</evidence>
<dbReference type="InterPro" id="IPR006073">
    <property type="entry name" value="GTP-bd"/>
</dbReference>
<dbReference type="Proteomes" id="UP000270616">
    <property type="component" value="Unassembled WGS sequence"/>
</dbReference>
<keyword evidence="1" id="KW-0812">Transmembrane</keyword>